<proteinExistence type="predicted"/>
<dbReference type="EMBL" id="QKOF01000006">
    <property type="protein sequence ID" value="MBE2900496.1"/>
    <property type="molecule type" value="Genomic_DNA"/>
</dbReference>
<dbReference type="InterPro" id="IPR011495">
    <property type="entry name" value="Sig_transdc_His_kin_sub2_dim/P"/>
</dbReference>
<name>A0A842YM90_METTF</name>
<gene>
    <name evidence="2" type="ORF">DNK57_06780</name>
</gene>
<reference evidence="2" key="1">
    <citation type="submission" date="2018-06" db="EMBL/GenBank/DDBJ databases">
        <title>Draft genome sequence of Methanothermobacter thermautotrophicus Strain WHS, a thermophilic, hydrogenotrophic methanogen isolated from Washburn Hot Springs in Yellowstone National Park, USA.</title>
        <authorList>
            <person name="Mckay L.J."/>
            <person name="Klingelsmith K."/>
            <person name="Inskeep W.P."/>
            <person name="Fields M.W."/>
        </authorList>
    </citation>
    <scope>NUCLEOTIDE SEQUENCE</scope>
    <source>
        <strain evidence="2">WHS</strain>
    </source>
</reference>
<dbReference type="Gene3D" id="3.30.450.20">
    <property type="entry name" value="PAS domain"/>
    <property type="match status" value="1"/>
</dbReference>
<evidence type="ECO:0000313" key="3">
    <source>
        <dbReference type="Proteomes" id="UP000646659"/>
    </source>
</evidence>
<comment type="caution">
    <text evidence="2">The sequence shown here is derived from an EMBL/GenBank/DDBJ whole genome shotgun (WGS) entry which is preliminary data.</text>
</comment>
<feature type="domain" description="Signal transduction histidine kinase subgroup 2 dimerisation and phosphoacceptor" evidence="1">
    <location>
        <begin position="97"/>
        <end position="116"/>
    </location>
</feature>
<organism evidence="2 3">
    <name type="scientific">Methanothermobacter thermautotrophicus</name>
    <name type="common">Methanobacterium thermoformicicum</name>
    <dbReference type="NCBI Taxonomy" id="145262"/>
    <lineage>
        <taxon>Archaea</taxon>
        <taxon>Methanobacteriati</taxon>
        <taxon>Methanobacteriota</taxon>
        <taxon>Methanomada group</taxon>
        <taxon>Methanobacteria</taxon>
        <taxon>Methanobacteriales</taxon>
        <taxon>Methanobacteriaceae</taxon>
        <taxon>Methanothermobacter</taxon>
    </lineage>
</organism>
<sequence length="117" mass="13375">MKILPKIKLSFKGIKWSLEDIVSGFRDLIKGVTIKSGIITLTNIKGEQVSIIPYGALLKKNGKIIGYSLILEDVTKQCKTEEKIRESFREKEALLREIHHRVKNNLQIITSLLNLHH</sequence>
<dbReference type="AlphaFoldDB" id="A0A842YM90"/>
<evidence type="ECO:0000259" key="1">
    <source>
        <dbReference type="Pfam" id="PF07568"/>
    </source>
</evidence>
<dbReference type="Pfam" id="PF07568">
    <property type="entry name" value="HisKA_2"/>
    <property type="match status" value="1"/>
</dbReference>
<dbReference type="Proteomes" id="UP000646659">
    <property type="component" value="Unassembled WGS sequence"/>
</dbReference>
<protein>
    <recommendedName>
        <fullName evidence="1">Signal transduction histidine kinase subgroup 2 dimerisation and phosphoacceptor domain-containing protein</fullName>
    </recommendedName>
</protein>
<accession>A0A842YM90</accession>
<evidence type="ECO:0000313" key="2">
    <source>
        <dbReference type="EMBL" id="MBE2900496.1"/>
    </source>
</evidence>